<keyword evidence="1" id="KW-0040">ANK repeat</keyword>
<evidence type="ECO:0000256" key="1">
    <source>
        <dbReference type="PROSITE-ProRule" id="PRU00023"/>
    </source>
</evidence>
<dbReference type="SUPFAM" id="SSF48403">
    <property type="entry name" value="Ankyrin repeat"/>
    <property type="match status" value="1"/>
</dbReference>
<name>A0A6A2ZU45_HIBSY</name>
<dbReference type="PANTHER" id="PTHR24128:SF60">
    <property type="entry name" value="ALPHA-LATROTOXIN-LHE1A-LIKE"/>
    <property type="match status" value="1"/>
</dbReference>
<feature type="transmembrane region" description="Helical" evidence="2">
    <location>
        <begin position="283"/>
        <end position="303"/>
    </location>
</feature>
<dbReference type="InterPro" id="IPR026961">
    <property type="entry name" value="PGG_dom"/>
</dbReference>
<dbReference type="Pfam" id="PF00023">
    <property type="entry name" value="Ank"/>
    <property type="match status" value="1"/>
</dbReference>
<dbReference type="Pfam" id="PF12796">
    <property type="entry name" value="Ank_2"/>
    <property type="match status" value="1"/>
</dbReference>
<keyword evidence="2" id="KW-0812">Transmembrane</keyword>
<evidence type="ECO:0000313" key="4">
    <source>
        <dbReference type="EMBL" id="KAE8695448.1"/>
    </source>
</evidence>
<keyword evidence="2" id="KW-1133">Transmembrane helix</keyword>
<feature type="transmembrane region" description="Helical" evidence="2">
    <location>
        <begin position="369"/>
        <end position="391"/>
    </location>
</feature>
<dbReference type="AlphaFoldDB" id="A0A6A2ZU45"/>
<reference evidence="4" key="1">
    <citation type="submission" date="2019-09" db="EMBL/GenBank/DDBJ databases">
        <title>Draft genome information of white flower Hibiscus syriacus.</title>
        <authorList>
            <person name="Kim Y.-M."/>
        </authorList>
    </citation>
    <scope>NUCLEOTIDE SEQUENCE [LARGE SCALE GENOMIC DNA]</scope>
    <source>
        <strain evidence="4">YM2019G1</strain>
    </source>
</reference>
<dbReference type="Gene3D" id="1.25.40.20">
    <property type="entry name" value="Ankyrin repeat-containing domain"/>
    <property type="match status" value="1"/>
</dbReference>
<dbReference type="InterPro" id="IPR002110">
    <property type="entry name" value="Ankyrin_rpt"/>
</dbReference>
<proteinExistence type="predicted"/>
<dbReference type="PROSITE" id="PS50088">
    <property type="entry name" value="ANK_REPEAT"/>
    <property type="match status" value="2"/>
</dbReference>
<feature type="repeat" description="ANK" evidence="1">
    <location>
        <begin position="72"/>
        <end position="99"/>
    </location>
</feature>
<feature type="domain" description="PGG" evidence="3">
    <location>
        <begin position="286"/>
        <end position="321"/>
    </location>
</feature>
<dbReference type="SMART" id="SM00248">
    <property type="entry name" value="ANK"/>
    <property type="match status" value="5"/>
</dbReference>
<feature type="repeat" description="ANK" evidence="1">
    <location>
        <begin position="140"/>
        <end position="161"/>
    </location>
</feature>
<feature type="transmembrane region" description="Helical" evidence="2">
    <location>
        <begin position="429"/>
        <end position="453"/>
    </location>
</feature>
<sequence>MEMNPKLKTAAETGNVDALHVLILEDPYILEGIDQTPFIQTPLHVAANEGHIDFAMEMLNLKPSFAKKLNREGFSPMHLALKNGKTKLVHLLLETDKDLVRVKGWKGVTPFLYAATTGNHKLLLKFLEACPECIEDVTIRGETALHLALKHGDVEAFKLLFGWFQRTRHAKSAFTFEDKMVNWKDNDGNTVLHIAAMKEQREEMKLMLDSYVLLDVKAKNSKGLTAQDIIQKDEKQLPGRNIKVDDDDMIYDDDVDSKIKGMKKKVNPVYRCRVVVARVKNRVSIDMINSMLVVTALVITAVYQSSLSPPGGVWQGNNDNNPANVSDISTTNHYFPEPNYNDTIVNFLLGQEQESKRPGTTILTPDGFALFWAVNVLTFGLTIALTVFILFSFNIFLLVVLPLYMLVISYFCSMMILSPSASWSYLNVGLIVALELLPLALFLAWTFPIRYLWKQTKDERKFRNRLREVLGMNKCDIGSTLLFLRRQR</sequence>
<dbReference type="OrthoDB" id="1932267at2759"/>
<dbReference type="PANTHER" id="PTHR24128">
    <property type="entry name" value="HOMEOBOX PROTEIN WARIAI"/>
    <property type="match status" value="1"/>
</dbReference>
<protein>
    <recommendedName>
        <fullName evidence="3">PGG domain-containing protein</fullName>
    </recommendedName>
</protein>
<comment type="caution">
    <text evidence="4">The sequence shown here is derived from an EMBL/GenBank/DDBJ whole genome shotgun (WGS) entry which is preliminary data.</text>
</comment>
<dbReference type="InterPro" id="IPR036770">
    <property type="entry name" value="Ankyrin_rpt-contain_sf"/>
</dbReference>
<gene>
    <name evidence="4" type="ORF">F3Y22_tig00110710pilonHSYRG00029</name>
</gene>
<feature type="transmembrane region" description="Helical" evidence="2">
    <location>
        <begin position="396"/>
        <end position="417"/>
    </location>
</feature>
<dbReference type="Pfam" id="PF13962">
    <property type="entry name" value="PGG"/>
    <property type="match status" value="1"/>
</dbReference>
<evidence type="ECO:0000259" key="3">
    <source>
        <dbReference type="Pfam" id="PF13962"/>
    </source>
</evidence>
<organism evidence="4 5">
    <name type="scientific">Hibiscus syriacus</name>
    <name type="common">Rose of Sharon</name>
    <dbReference type="NCBI Taxonomy" id="106335"/>
    <lineage>
        <taxon>Eukaryota</taxon>
        <taxon>Viridiplantae</taxon>
        <taxon>Streptophyta</taxon>
        <taxon>Embryophyta</taxon>
        <taxon>Tracheophyta</taxon>
        <taxon>Spermatophyta</taxon>
        <taxon>Magnoliopsida</taxon>
        <taxon>eudicotyledons</taxon>
        <taxon>Gunneridae</taxon>
        <taxon>Pentapetalae</taxon>
        <taxon>rosids</taxon>
        <taxon>malvids</taxon>
        <taxon>Malvales</taxon>
        <taxon>Malvaceae</taxon>
        <taxon>Malvoideae</taxon>
        <taxon>Hibiscus</taxon>
    </lineage>
</organism>
<evidence type="ECO:0000313" key="5">
    <source>
        <dbReference type="Proteomes" id="UP000436088"/>
    </source>
</evidence>
<evidence type="ECO:0000256" key="2">
    <source>
        <dbReference type="SAM" id="Phobius"/>
    </source>
</evidence>
<keyword evidence="5" id="KW-1185">Reference proteome</keyword>
<dbReference type="EMBL" id="VEPZ02001081">
    <property type="protein sequence ID" value="KAE8695448.1"/>
    <property type="molecule type" value="Genomic_DNA"/>
</dbReference>
<keyword evidence="2" id="KW-0472">Membrane</keyword>
<dbReference type="PROSITE" id="PS50297">
    <property type="entry name" value="ANK_REP_REGION"/>
    <property type="match status" value="2"/>
</dbReference>
<accession>A0A6A2ZU45</accession>
<dbReference type="Proteomes" id="UP000436088">
    <property type="component" value="Unassembled WGS sequence"/>
</dbReference>